<evidence type="ECO:0008006" key="4">
    <source>
        <dbReference type="Google" id="ProtNLM"/>
    </source>
</evidence>
<keyword evidence="3" id="KW-1185">Reference proteome</keyword>
<organism evidence="2 3">
    <name type="scientific">Discostella pseudostelligera</name>
    <dbReference type="NCBI Taxonomy" id="259834"/>
    <lineage>
        <taxon>Eukaryota</taxon>
        <taxon>Sar</taxon>
        <taxon>Stramenopiles</taxon>
        <taxon>Ochrophyta</taxon>
        <taxon>Bacillariophyta</taxon>
        <taxon>Coscinodiscophyceae</taxon>
        <taxon>Thalassiosirophycidae</taxon>
        <taxon>Stephanodiscales</taxon>
        <taxon>Stephanodiscaceae</taxon>
        <taxon>Discostella</taxon>
    </lineage>
</organism>
<evidence type="ECO:0000313" key="3">
    <source>
        <dbReference type="Proteomes" id="UP001530293"/>
    </source>
</evidence>
<gene>
    <name evidence="2" type="ORF">ACHAWU_002043</name>
</gene>
<dbReference type="SUPFAM" id="SSF47954">
    <property type="entry name" value="Cyclin-like"/>
    <property type="match status" value="1"/>
</dbReference>
<evidence type="ECO:0000256" key="1">
    <source>
        <dbReference type="SAM" id="MobiDB-lite"/>
    </source>
</evidence>
<proteinExistence type="predicted"/>
<feature type="region of interest" description="Disordered" evidence="1">
    <location>
        <begin position="92"/>
        <end position="117"/>
    </location>
</feature>
<dbReference type="Proteomes" id="UP001530293">
    <property type="component" value="Unassembled WGS sequence"/>
</dbReference>
<evidence type="ECO:0000313" key="2">
    <source>
        <dbReference type="EMBL" id="KAL3759162.1"/>
    </source>
</evidence>
<dbReference type="InterPro" id="IPR036915">
    <property type="entry name" value="Cyclin-like_sf"/>
</dbReference>
<dbReference type="EMBL" id="JALLBG020000212">
    <property type="protein sequence ID" value="KAL3759162.1"/>
    <property type="molecule type" value="Genomic_DNA"/>
</dbReference>
<feature type="compositionally biased region" description="Low complexity" evidence="1">
    <location>
        <begin position="682"/>
        <end position="692"/>
    </location>
</feature>
<feature type="region of interest" description="Disordered" evidence="1">
    <location>
        <begin position="679"/>
        <end position="709"/>
    </location>
</feature>
<reference evidence="2 3" key="1">
    <citation type="submission" date="2024-10" db="EMBL/GenBank/DDBJ databases">
        <title>Updated reference genomes for cyclostephanoid diatoms.</title>
        <authorList>
            <person name="Roberts W.R."/>
            <person name="Alverson A.J."/>
        </authorList>
    </citation>
    <scope>NUCLEOTIDE SEQUENCE [LARGE SCALE GENOMIC DNA]</scope>
    <source>
        <strain evidence="2 3">AJA232-27</strain>
    </source>
</reference>
<protein>
    <recommendedName>
        <fullName evidence="4">Cyclin N-terminal domain-containing protein</fullName>
    </recommendedName>
</protein>
<feature type="region of interest" description="Disordered" evidence="1">
    <location>
        <begin position="1"/>
        <end position="33"/>
    </location>
</feature>
<feature type="compositionally biased region" description="Basic residues" evidence="1">
    <location>
        <begin position="1"/>
        <end position="11"/>
    </location>
</feature>
<comment type="caution">
    <text evidence="2">The sequence shown here is derived from an EMBL/GenBank/DDBJ whole genome shotgun (WGS) entry which is preliminary data.</text>
</comment>
<accession>A0ABD3M692</accession>
<name>A0ABD3M692_9STRA</name>
<dbReference type="AlphaFoldDB" id="A0ABD3M692"/>
<sequence length="854" mass="95166">MFHHIHPHVSRPHATSDDHHQLRNGSSSRSSSSAGIYFHAYDGGGAPVCMMAPPTASMSTAGIDGHRCGASRGYSSKQHDVSRYDQWEMREDDIDDIVDDDGVGYDDDDEDDDEEDEPMDILYEQEVFDEGHHRRRGSVGDIHSRAHIMVGQQHQQHYHRHNNFHRHHSEPISLSSTSPAAAASTLDLQISTSSDHLMALLQREANIYSEPLPIRYYPTEFVEEVTSSSISLDDKKTTTPTIGPWRKRIASWMFDVVDHFQYDRNVVSIALWYIDRYVGHLLVEEERNQRRAGGSGTESVSQPIKRRHFQLIAVTSLYLAIKVHGELKENDPVSGEEYDVVASLVHEVDGRAFLGKSIAKDGKMDVDDEEDGHNHEEIDDDLRAVSQKINDLKRRHRMGRWSSRLSHFGLPLVGVYPSAISSDSRINSSVMMQSSMSGTTKVPKVPAAAHSMLPYKPRKRGMLSGPLRIHSFVELSRGLFTSKDITDTEKKILLSMNYVVNPPTSRRFVGELLRSVALGYCRSTGHSSIATKETLESAAERMFGFNLKEILGNILSNACQQIESATSKPTLSIGCLPSIVAYGAVLNALDDEFDKIASCTASPQLEDFQRHYQRYSRAQSPSSHGASSSNIQTKKEQLLDVWKEEFLVMVFRATNGFLSPDSDDILKVRELLLDPVKSTAISPSPETSSPSNEENKQEGTKKRSPRSPRSIIASSVLSRNVSLFASQSSTSSLSDSARLLSPYTSMGHSSAFSGEGSCIRPASIRSKSGGAVATASQPHRAYYKQMSEPITMHDNSTGKYARAQTPDVSNYLNELTRQRMRSNHDCLNEELFELEGEEEIIANWIGKSGQRSNY</sequence>
<dbReference type="Gene3D" id="1.10.472.10">
    <property type="entry name" value="Cyclin-like"/>
    <property type="match status" value="1"/>
</dbReference>